<organism evidence="3 4">
    <name type="scientific">Lactuca virosa</name>
    <dbReference type="NCBI Taxonomy" id="75947"/>
    <lineage>
        <taxon>Eukaryota</taxon>
        <taxon>Viridiplantae</taxon>
        <taxon>Streptophyta</taxon>
        <taxon>Embryophyta</taxon>
        <taxon>Tracheophyta</taxon>
        <taxon>Spermatophyta</taxon>
        <taxon>Magnoliopsida</taxon>
        <taxon>eudicotyledons</taxon>
        <taxon>Gunneridae</taxon>
        <taxon>Pentapetalae</taxon>
        <taxon>asterids</taxon>
        <taxon>campanulids</taxon>
        <taxon>Asterales</taxon>
        <taxon>Asteraceae</taxon>
        <taxon>Cichorioideae</taxon>
        <taxon>Cichorieae</taxon>
        <taxon>Lactucinae</taxon>
        <taxon>Lactuca</taxon>
    </lineage>
</organism>
<sequence>MDRMKNNVEPFVPGTRIRGIAVGNEVLGGSDQELWEVLLLAVKNIHTALDLLHLYDDVEVSSPHSAGVFYSFTVTDVMQEIFPGWDCSEKLVTAKQTYGREIRVFEKTTATISQTSDDVSEETDDLEFTTVDYYRILATKKEDKYLKTKKIRDAEAAASRSRITKPVIRIRFPDNHTLEATFHPTETMQSLIDLLVKVVARPDLPFYINTIPPKKQIKNMS</sequence>
<reference evidence="3 4" key="1">
    <citation type="submission" date="2022-01" db="EMBL/GenBank/DDBJ databases">
        <authorList>
            <person name="Xiong W."/>
            <person name="Schranz E."/>
        </authorList>
    </citation>
    <scope>NUCLEOTIDE SEQUENCE [LARGE SCALE GENOMIC DNA]</scope>
</reference>
<evidence type="ECO:0000313" key="4">
    <source>
        <dbReference type="Proteomes" id="UP001157418"/>
    </source>
</evidence>
<dbReference type="GO" id="GO:0051117">
    <property type="term" value="F:ATPase binding"/>
    <property type="evidence" value="ECO:0007669"/>
    <property type="project" value="InterPro"/>
</dbReference>
<dbReference type="InterPro" id="IPR029071">
    <property type="entry name" value="Ubiquitin-like_domsf"/>
</dbReference>
<evidence type="ECO:0000259" key="2">
    <source>
        <dbReference type="PROSITE" id="PS50033"/>
    </source>
</evidence>
<proteinExistence type="predicted"/>
<name>A0AAU9NSR9_9ASTR</name>
<evidence type="ECO:0000256" key="1">
    <source>
        <dbReference type="ARBA" id="ARBA00022786"/>
    </source>
</evidence>
<dbReference type="Gene3D" id="3.10.20.90">
    <property type="entry name" value="Phosphatidylinositol 3-kinase Catalytic Subunit, Chain A, domain 1"/>
    <property type="match status" value="1"/>
</dbReference>
<dbReference type="SUPFAM" id="SSF51445">
    <property type="entry name" value="(Trans)glycosidases"/>
    <property type="match status" value="1"/>
</dbReference>
<dbReference type="PANTHER" id="PTHR47557">
    <property type="entry name" value="PLANT UBX DOMAIN-CONTAINING PROTEIN 1"/>
    <property type="match status" value="1"/>
</dbReference>
<dbReference type="Pfam" id="PF00789">
    <property type="entry name" value="UBX"/>
    <property type="match status" value="1"/>
</dbReference>
<keyword evidence="1" id="KW-0833">Ubl conjugation pathway</keyword>
<dbReference type="InterPro" id="IPR001012">
    <property type="entry name" value="UBX_dom"/>
</dbReference>
<dbReference type="AlphaFoldDB" id="A0AAU9NSR9"/>
<dbReference type="InterPro" id="IPR044232">
    <property type="entry name" value="PUX1"/>
</dbReference>
<protein>
    <recommendedName>
        <fullName evidence="2">UBX domain-containing protein</fullName>
    </recommendedName>
</protein>
<dbReference type="EMBL" id="CAKMRJ010005412">
    <property type="protein sequence ID" value="CAH1440877.1"/>
    <property type="molecule type" value="Genomic_DNA"/>
</dbReference>
<dbReference type="SUPFAM" id="SSF54236">
    <property type="entry name" value="Ubiquitin-like"/>
    <property type="match status" value="1"/>
</dbReference>
<comment type="caution">
    <text evidence="3">The sequence shown here is derived from an EMBL/GenBank/DDBJ whole genome shotgun (WGS) entry which is preliminary data.</text>
</comment>
<evidence type="ECO:0000313" key="3">
    <source>
        <dbReference type="EMBL" id="CAH1440877.1"/>
    </source>
</evidence>
<keyword evidence="4" id="KW-1185">Reference proteome</keyword>
<gene>
    <name evidence="3" type="ORF">LVIROSA_LOCUS26983</name>
</gene>
<dbReference type="GO" id="GO:0032984">
    <property type="term" value="P:protein-containing complex disassembly"/>
    <property type="evidence" value="ECO:0007669"/>
    <property type="project" value="InterPro"/>
</dbReference>
<feature type="domain" description="UBX" evidence="2">
    <location>
        <begin position="168"/>
        <end position="221"/>
    </location>
</feature>
<dbReference type="PANTHER" id="PTHR47557:SF2">
    <property type="entry name" value="PLANT UBX DOMAIN-CONTAINING PROTEIN 1"/>
    <property type="match status" value="1"/>
</dbReference>
<dbReference type="PROSITE" id="PS50033">
    <property type="entry name" value="UBX"/>
    <property type="match status" value="1"/>
</dbReference>
<accession>A0AAU9NSR9</accession>
<dbReference type="InterPro" id="IPR017853">
    <property type="entry name" value="GH"/>
</dbReference>
<dbReference type="Proteomes" id="UP001157418">
    <property type="component" value="Unassembled WGS sequence"/>
</dbReference>
<dbReference type="Gene3D" id="3.20.20.80">
    <property type="entry name" value="Glycosidases"/>
    <property type="match status" value="1"/>
</dbReference>